<feature type="domain" description="3-hydroxyacyl-CoA dehydrogenase NAD binding" evidence="7">
    <location>
        <begin position="9"/>
        <end position="186"/>
    </location>
</feature>
<keyword evidence="2" id="KW-0276">Fatty acid metabolism</keyword>
<dbReference type="CDD" id="cd06558">
    <property type="entry name" value="crotonase-like"/>
    <property type="match status" value="1"/>
</dbReference>
<comment type="pathway">
    <text evidence="1">Lipid metabolism; fatty acid beta-oxidation.</text>
</comment>
<dbReference type="InterPro" id="IPR036291">
    <property type="entry name" value="NAD(P)-bd_dom_sf"/>
</dbReference>
<keyword evidence="4" id="KW-0520">NAD</keyword>
<dbReference type="Pfam" id="PF00378">
    <property type="entry name" value="ECH_1"/>
    <property type="match status" value="1"/>
</dbReference>
<protein>
    <recommendedName>
        <fullName evidence="9">3-hydroxyacyl-CoA dehydrogenase</fullName>
    </recommendedName>
</protein>
<evidence type="ECO:0008006" key="9">
    <source>
        <dbReference type="Google" id="ProtNLM"/>
    </source>
</evidence>
<dbReference type="InterPro" id="IPR006108">
    <property type="entry name" value="3HC_DH_C"/>
</dbReference>
<dbReference type="UniPathway" id="UPA00659"/>
<keyword evidence="3" id="KW-0560">Oxidoreductase</keyword>
<dbReference type="Pfam" id="PF02737">
    <property type="entry name" value="3HCDH_N"/>
    <property type="match status" value="1"/>
</dbReference>
<evidence type="ECO:0000256" key="1">
    <source>
        <dbReference type="ARBA" id="ARBA00005005"/>
    </source>
</evidence>
<organism evidence="8">
    <name type="scientific">marine metagenome</name>
    <dbReference type="NCBI Taxonomy" id="408172"/>
    <lineage>
        <taxon>unclassified sequences</taxon>
        <taxon>metagenomes</taxon>
        <taxon>ecological metagenomes</taxon>
    </lineage>
</organism>
<dbReference type="PANTHER" id="PTHR48075">
    <property type="entry name" value="3-HYDROXYACYL-COA DEHYDROGENASE FAMILY PROTEIN"/>
    <property type="match status" value="1"/>
</dbReference>
<evidence type="ECO:0000256" key="4">
    <source>
        <dbReference type="ARBA" id="ARBA00023027"/>
    </source>
</evidence>
<proteinExistence type="predicted"/>
<dbReference type="SUPFAM" id="SSF48179">
    <property type="entry name" value="6-phosphogluconate dehydrogenase C-terminal domain-like"/>
    <property type="match status" value="2"/>
</dbReference>
<keyword evidence="5" id="KW-0443">Lipid metabolism</keyword>
<evidence type="ECO:0000259" key="6">
    <source>
        <dbReference type="Pfam" id="PF00725"/>
    </source>
</evidence>
<dbReference type="GO" id="GO:0016616">
    <property type="term" value="F:oxidoreductase activity, acting on the CH-OH group of donors, NAD or NADP as acceptor"/>
    <property type="evidence" value="ECO:0007669"/>
    <property type="project" value="InterPro"/>
</dbReference>
<dbReference type="InterPro" id="IPR006176">
    <property type="entry name" value="3-OHacyl-CoA_DH_NAD-bd"/>
</dbReference>
<feature type="domain" description="3-hydroxyacyl-CoA dehydrogenase C-terminal" evidence="6">
    <location>
        <begin position="189"/>
        <end position="288"/>
    </location>
</feature>
<dbReference type="AlphaFoldDB" id="A0A381YY66"/>
<dbReference type="GO" id="GO:0006635">
    <property type="term" value="P:fatty acid beta-oxidation"/>
    <property type="evidence" value="ECO:0007669"/>
    <property type="project" value="UniProtKB-UniPathway"/>
</dbReference>
<evidence type="ECO:0000256" key="3">
    <source>
        <dbReference type="ARBA" id="ARBA00023002"/>
    </source>
</evidence>
<name>A0A381YY66_9ZZZZ</name>
<evidence type="ECO:0000256" key="5">
    <source>
        <dbReference type="ARBA" id="ARBA00023098"/>
    </source>
</evidence>
<evidence type="ECO:0000313" key="8">
    <source>
        <dbReference type="EMBL" id="SVA81958.1"/>
    </source>
</evidence>
<dbReference type="Gene3D" id="1.10.1040.50">
    <property type="match status" value="1"/>
</dbReference>
<dbReference type="PANTHER" id="PTHR48075:SF7">
    <property type="entry name" value="3-HYDROXYACYL-COA DEHYDROGENASE-RELATED"/>
    <property type="match status" value="1"/>
</dbReference>
<accession>A0A381YY66</accession>
<evidence type="ECO:0000259" key="7">
    <source>
        <dbReference type="Pfam" id="PF02737"/>
    </source>
</evidence>
<dbReference type="Gene3D" id="3.90.226.10">
    <property type="entry name" value="2-enoyl-CoA Hydratase, Chain A, domain 1"/>
    <property type="match status" value="1"/>
</dbReference>
<dbReference type="InterPro" id="IPR008927">
    <property type="entry name" value="6-PGluconate_DH-like_C_sf"/>
</dbReference>
<gene>
    <name evidence="8" type="ORF">METZ01_LOCUS134812</name>
</gene>
<dbReference type="Gene3D" id="3.40.50.720">
    <property type="entry name" value="NAD(P)-binding Rossmann-like Domain"/>
    <property type="match status" value="1"/>
</dbReference>
<dbReference type="InterPro" id="IPR001753">
    <property type="entry name" value="Enoyl-CoA_hydra/iso"/>
</dbReference>
<evidence type="ECO:0000256" key="2">
    <source>
        <dbReference type="ARBA" id="ARBA00022832"/>
    </source>
</evidence>
<dbReference type="Pfam" id="PF00725">
    <property type="entry name" value="3HCDH"/>
    <property type="match status" value="1"/>
</dbReference>
<feature type="non-terminal residue" evidence="8">
    <location>
        <position position="739"/>
    </location>
</feature>
<dbReference type="SUPFAM" id="SSF51735">
    <property type="entry name" value="NAD(P)-binding Rossmann-fold domains"/>
    <property type="match status" value="1"/>
</dbReference>
<dbReference type="InterPro" id="IPR029045">
    <property type="entry name" value="ClpP/crotonase-like_dom_sf"/>
</dbReference>
<dbReference type="GO" id="GO:0070403">
    <property type="term" value="F:NAD+ binding"/>
    <property type="evidence" value="ECO:0007669"/>
    <property type="project" value="InterPro"/>
</dbReference>
<dbReference type="EMBL" id="UINC01019363">
    <property type="protein sequence ID" value="SVA81958.1"/>
    <property type="molecule type" value="Genomic_DNA"/>
</dbReference>
<sequence>MSEIFNIEKVAVLGTGVMGAQIAAHLTNAKIPVLAFDISQEIANKGVEASSKLKPSAYYNPKTVEMITPLNYEDHIDQISECDWVIEVIAERLDWKQDLYKKIQPHLKKDAVITSNTSGISIAELIDGMDNDMASRFFITHFFNPPRYMKLVEIIPSEKTNADLIPPMAVFLEEALGKGVVYAKDTPNFIANRIGVYGMMASLEEARKKKLSIEDVDGLTGSLIGRPKSATFRTADVVGLDTMCFVANTAYEKCTNDPERETFKIPDYLQKMVDNEWLGQKSKQGFYKKIDKGVIHSIDLDTLEYTPQNKKRYAGVRLAKENVQLKDRLKALAYSDDPAGEFVWEVTAKALLYSANRLGEIADDIVNIDRAMRWGFGWELGPFEAWDAIGVTKSIERMKQENKQIPKWITEMLAAGHTSFYTRLEGFNCYWDVNKKDYLPIPSSQKELRFYNFKYNGSLIENHWSASLIDLGDGVAGIDFHSVLQAQLNPIDGSILQTIYLAQKWVEDNGYKGLVISGDGANFCAGANLNMILNTAKRKDWDELEQTVRTMQDILQGLRFAPFPVVAAPFGLVLGGGFEVIGACDKIVAAGESYIGLVEVGVGLIPGAGGNLRMISNLSRKIKSAMPGAFPVIQKAFETIGFAKVATSAKEAQAIGYLQKDDRIVVNRDHVLSEAKQEVLDMSEGYSVPEVETFKLPGKSGRLVLEGTLKGFVKSGKISEHDALIGKKLGHVLTGGDKG</sequence>
<dbReference type="SUPFAM" id="SSF52096">
    <property type="entry name" value="ClpP/crotonase"/>
    <property type="match status" value="1"/>
</dbReference>
<reference evidence="8" key="1">
    <citation type="submission" date="2018-05" db="EMBL/GenBank/DDBJ databases">
        <authorList>
            <person name="Lanie J.A."/>
            <person name="Ng W.-L."/>
            <person name="Kazmierczak K.M."/>
            <person name="Andrzejewski T.M."/>
            <person name="Davidsen T.M."/>
            <person name="Wayne K.J."/>
            <person name="Tettelin H."/>
            <person name="Glass J.I."/>
            <person name="Rusch D."/>
            <person name="Podicherti R."/>
            <person name="Tsui H.-C.T."/>
            <person name="Winkler M.E."/>
        </authorList>
    </citation>
    <scope>NUCLEOTIDE SEQUENCE</scope>
</reference>